<evidence type="ECO:0000313" key="2">
    <source>
        <dbReference type="EMBL" id="SVC81584.1"/>
    </source>
</evidence>
<keyword evidence="1" id="KW-0812">Transmembrane</keyword>
<feature type="transmembrane region" description="Helical" evidence="1">
    <location>
        <begin position="26"/>
        <end position="44"/>
    </location>
</feature>
<gene>
    <name evidence="2" type="ORF">METZ01_LOCUS334438</name>
</gene>
<keyword evidence="1" id="KW-1133">Transmembrane helix</keyword>
<accession>A0A382Q7M7</accession>
<evidence type="ECO:0000256" key="1">
    <source>
        <dbReference type="SAM" id="Phobius"/>
    </source>
</evidence>
<reference evidence="2" key="1">
    <citation type="submission" date="2018-05" db="EMBL/GenBank/DDBJ databases">
        <authorList>
            <person name="Lanie J.A."/>
            <person name="Ng W.-L."/>
            <person name="Kazmierczak K.M."/>
            <person name="Andrzejewski T.M."/>
            <person name="Davidsen T.M."/>
            <person name="Wayne K.J."/>
            <person name="Tettelin H."/>
            <person name="Glass J.I."/>
            <person name="Rusch D."/>
            <person name="Podicherti R."/>
            <person name="Tsui H.-C.T."/>
            <person name="Winkler M.E."/>
        </authorList>
    </citation>
    <scope>NUCLEOTIDE SEQUENCE</scope>
</reference>
<proteinExistence type="predicted"/>
<sequence length="102" mass="11658">MTSLGFDSVVNWVILDRAKVNRVRRYLSILLLTVIFLGACHAMGSPSQRYLRLNLRWNGQFNYQPVPLLYQRLNLPWNGLRSRLPVAGPNPVVPVSPWSPTN</sequence>
<protein>
    <submittedName>
        <fullName evidence="2">Uncharacterized protein</fullName>
    </submittedName>
</protein>
<organism evidence="2">
    <name type="scientific">marine metagenome</name>
    <dbReference type="NCBI Taxonomy" id="408172"/>
    <lineage>
        <taxon>unclassified sequences</taxon>
        <taxon>metagenomes</taxon>
        <taxon>ecological metagenomes</taxon>
    </lineage>
</organism>
<name>A0A382Q7M7_9ZZZZ</name>
<feature type="non-terminal residue" evidence="2">
    <location>
        <position position="102"/>
    </location>
</feature>
<dbReference type="AlphaFoldDB" id="A0A382Q7M7"/>
<dbReference type="EMBL" id="UINC01112555">
    <property type="protein sequence ID" value="SVC81584.1"/>
    <property type="molecule type" value="Genomic_DNA"/>
</dbReference>
<keyword evidence="1" id="KW-0472">Membrane</keyword>